<keyword evidence="1" id="KW-1133">Transmembrane helix</keyword>
<feature type="transmembrane region" description="Helical" evidence="1">
    <location>
        <begin position="114"/>
        <end position="138"/>
    </location>
</feature>
<comment type="caution">
    <text evidence="2">The sequence shown here is derived from an EMBL/GenBank/DDBJ whole genome shotgun (WGS) entry which is preliminary data.</text>
</comment>
<reference evidence="2 3" key="1">
    <citation type="submission" date="2018-10" db="EMBL/GenBank/DDBJ databases">
        <title>Bacillus Keqinensis sp. nov., a moderately halophilic bacterium isolated from a saline-alkaline lake.</title>
        <authorList>
            <person name="Wang H."/>
        </authorList>
    </citation>
    <scope>NUCLEOTIDE SEQUENCE [LARGE SCALE GENOMIC DNA]</scope>
    <source>
        <strain evidence="2 3">KQ-3</strain>
    </source>
</reference>
<organism evidence="2 3">
    <name type="scientific">Alteribacter keqinensis</name>
    <dbReference type="NCBI Taxonomy" id="2483800"/>
    <lineage>
        <taxon>Bacteria</taxon>
        <taxon>Bacillati</taxon>
        <taxon>Bacillota</taxon>
        <taxon>Bacilli</taxon>
        <taxon>Bacillales</taxon>
        <taxon>Bacillaceae</taxon>
        <taxon>Alteribacter</taxon>
    </lineage>
</organism>
<name>A0A3M7TUE0_9BACI</name>
<evidence type="ECO:0000313" key="2">
    <source>
        <dbReference type="EMBL" id="RNA69268.1"/>
    </source>
</evidence>
<dbReference type="EMBL" id="RHIB01000001">
    <property type="protein sequence ID" value="RNA69268.1"/>
    <property type="molecule type" value="Genomic_DNA"/>
</dbReference>
<feature type="transmembrane region" description="Helical" evidence="1">
    <location>
        <begin position="12"/>
        <end position="28"/>
    </location>
</feature>
<feature type="transmembrane region" description="Helical" evidence="1">
    <location>
        <begin position="158"/>
        <end position="179"/>
    </location>
</feature>
<feature type="transmembrane region" description="Helical" evidence="1">
    <location>
        <begin position="242"/>
        <end position="260"/>
    </location>
</feature>
<feature type="transmembrane region" description="Helical" evidence="1">
    <location>
        <begin position="49"/>
        <end position="67"/>
    </location>
</feature>
<feature type="transmembrane region" description="Helical" evidence="1">
    <location>
        <begin position="73"/>
        <end position="93"/>
    </location>
</feature>
<proteinExistence type="predicted"/>
<protein>
    <submittedName>
        <fullName evidence="2">DUF3307 domain-containing protein</fullName>
    </submittedName>
</protein>
<keyword evidence="1" id="KW-0812">Transmembrane</keyword>
<dbReference type="Proteomes" id="UP000278746">
    <property type="component" value="Unassembled WGS sequence"/>
</dbReference>
<evidence type="ECO:0000256" key="1">
    <source>
        <dbReference type="SAM" id="Phobius"/>
    </source>
</evidence>
<keyword evidence="3" id="KW-1185">Reference proteome</keyword>
<dbReference type="InterPro" id="IPR021737">
    <property type="entry name" value="Phage_phiKZ_Orf197"/>
</dbReference>
<evidence type="ECO:0000313" key="3">
    <source>
        <dbReference type="Proteomes" id="UP000278746"/>
    </source>
</evidence>
<dbReference type="AlphaFoldDB" id="A0A3M7TUE0"/>
<dbReference type="Pfam" id="PF11750">
    <property type="entry name" value="DUF3307"/>
    <property type="match status" value="1"/>
</dbReference>
<dbReference type="OrthoDB" id="5122730at2"/>
<sequence>MLAKSWKTGGDRVWLWILFGHLLCDFLFQSDRLIDLKRKNIIKGLLAHSFIHVNVYVVLLMVYWFIYGGSISLILLAAALIAIIHFFIDYLKIRLVSLNQATPYQAGLFVLDQVFHVISILLVLTLLGLGSFSFSGIYDGIVLFSAGAYPWETMERVVALGCIIVIGTYGAGYFLGILLKDFTPKDDIQKNHYTIANEKTEVRTRFLPNGEKESEMVSVKTEQLFKDSSQKIGRYIGMLERLLIIFLLLVQLPHGLAFLAALKSLTRFKQFDNKQFAEYYLIGTFSSSLIGIVLGVVALGVLQ</sequence>
<keyword evidence="1" id="KW-0472">Membrane</keyword>
<feature type="transmembrane region" description="Helical" evidence="1">
    <location>
        <begin position="280"/>
        <end position="302"/>
    </location>
</feature>
<accession>A0A3M7TUE0</accession>
<gene>
    <name evidence="2" type="ORF">EBO34_04800</name>
</gene>